<feature type="domain" description="RNHCP" evidence="1">
    <location>
        <begin position="3"/>
        <end position="87"/>
    </location>
</feature>
<dbReference type="Pfam" id="PF12647">
    <property type="entry name" value="RNHCP"/>
    <property type="match status" value="1"/>
</dbReference>
<evidence type="ECO:0000259" key="1">
    <source>
        <dbReference type="Pfam" id="PF12647"/>
    </source>
</evidence>
<reference evidence="2 3" key="1">
    <citation type="journal article" date="2015" name="Nature">
        <title>rRNA introns, odd ribosomes, and small enigmatic genomes across a large radiation of phyla.</title>
        <authorList>
            <person name="Brown C.T."/>
            <person name="Hug L.A."/>
            <person name="Thomas B.C."/>
            <person name="Sharon I."/>
            <person name="Castelle C.J."/>
            <person name="Singh A."/>
            <person name="Wilkins M.J."/>
            <person name="Williams K.H."/>
            <person name="Banfield J.F."/>
        </authorList>
    </citation>
    <scope>NUCLEOTIDE SEQUENCE [LARGE SCALE GENOMIC DNA]</scope>
</reference>
<accession>A0A0G0V0U1</accession>
<name>A0A0G0V0U1_9BACT</name>
<dbReference type="EMBL" id="LBYR01000004">
    <property type="protein sequence ID" value="KKR56142.1"/>
    <property type="molecule type" value="Genomic_DNA"/>
</dbReference>
<dbReference type="AlphaFoldDB" id="A0A0G0V0U1"/>
<organism evidence="2 3">
    <name type="scientific">Candidatus Woesebacteria bacterium GW2011_GWF1_40_24</name>
    <dbReference type="NCBI Taxonomy" id="1618601"/>
    <lineage>
        <taxon>Bacteria</taxon>
        <taxon>Candidatus Woeseibacteriota</taxon>
    </lineage>
</organism>
<dbReference type="InterPro" id="IPR024439">
    <property type="entry name" value="RNHCP"/>
</dbReference>
<comment type="caution">
    <text evidence="2">The sequence shown here is derived from an EMBL/GenBank/DDBJ whole genome shotgun (WGS) entry which is preliminary data.</text>
</comment>
<dbReference type="Proteomes" id="UP000034627">
    <property type="component" value="Unassembled WGS sequence"/>
</dbReference>
<evidence type="ECO:0000313" key="3">
    <source>
        <dbReference type="Proteomes" id="UP000034627"/>
    </source>
</evidence>
<gene>
    <name evidence="2" type="ORF">UT93_C0004G0020</name>
</gene>
<proteinExistence type="predicted"/>
<protein>
    <submittedName>
        <fullName evidence="2">Putative GTPase EngC</fullName>
    </submittedName>
</protein>
<evidence type="ECO:0000313" key="2">
    <source>
        <dbReference type="EMBL" id="KKR56142.1"/>
    </source>
</evidence>
<sequence length="137" mass="15446">MQSAGTRHRNHCPLCLWSKHVDLNTPGDRRSSCCARMRPLALAFKNYEINPFTGRGGGELMLIHQCANCGKLSPNRIAGDDNEYQLLSILRESLNLNRDISNQLQNLGLELIVSKNKEEALISLFGINYKNYLSQEV</sequence>